<evidence type="ECO:0000256" key="1">
    <source>
        <dbReference type="SAM" id="SignalP"/>
    </source>
</evidence>
<keyword evidence="3" id="KW-1185">Reference proteome</keyword>
<gene>
    <name evidence="2" type="ORF">SAMN05421874_102121</name>
</gene>
<accession>A0A1G8UHL7</accession>
<evidence type="ECO:0000313" key="2">
    <source>
        <dbReference type="EMBL" id="SDJ53248.1"/>
    </source>
</evidence>
<dbReference type="AlphaFoldDB" id="A0A1G8UHL7"/>
<dbReference type="Proteomes" id="UP000198683">
    <property type="component" value="Unassembled WGS sequence"/>
</dbReference>
<sequence length="272" mass="28440">MKLLATVTAAAAFAVGGCAVPAAMSTPVSTPTTLSSDTVSATQTAASPSGVVYGWAWSDGQGHLRIVPKAESFVKQSSGFTGYQLKDVPGAEEVRLDYGAATFGRVTVECGLKETEGNVALDAKGLGRTACTPADLTDGLERGPVALRAEYRTGKATRINEILVSDWPDLRTATGTIQRVNDTTVLLSTGGKQVKLGYSFATAFYRTTAGCGDGWLTGRPVNADKDGLGKKQCSADDLTAALAKLHDPVRVKVDYTPGVDSLEQVWEVFGDA</sequence>
<dbReference type="OrthoDB" id="3537125at2"/>
<reference evidence="2 3" key="1">
    <citation type="submission" date="2016-10" db="EMBL/GenBank/DDBJ databases">
        <authorList>
            <person name="de Groot N.N."/>
        </authorList>
    </citation>
    <scope>NUCLEOTIDE SEQUENCE [LARGE SCALE GENOMIC DNA]</scope>
    <source>
        <strain evidence="2 3">CGMCC 4.5681</strain>
    </source>
</reference>
<organism evidence="2 3">
    <name type="scientific">Nonomuraea maritima</name>
    <dbReference type="NCBI Taxonomy" id="683260"/>
    <lineage>
        <taxon>Bacteria</taxon>
        <taxon>Bacillati</taxon>
        <taxon>Actinomycetota</taxon>
        <taxon>Actinomycetes</taxon>
        <taxon>Streptosporangiales</taxon>
        <taxon>Streptosporangiaceae</taxon>
        <taxon>Nonomuraea</taxon>
    </lineage>
</organism>
<dbReference type="RefSeq" id="WP_090759780.1">
    <property type="nucleotide sequence ID" value="NZ_FNFB01000002.1"/>
</dbReference>
<protein>
    <recommendedName>
        <fullName evidence="4">META domain-containing protein</fullName>
    </recommendedName>
</protein>
<dbReference type="EMBL" id="FNFB01000002">
    <property type="protein sequence ID" value="SDJ53248.1"/>
    <property type="molecule type" value="Genomic_DNA"/>
</dbReference>
<evidence type="ECO:0000313" key="3">
    <source>
        <dbReference type="Proteomes" id="UP000198683"/>
    </source>
</evidence>
<proteinExistence type="predicted"/>
<name>A0A1G8UHL7_9ACTN</name>
<evidence type="ECO:0008006" key="4">
    <source>
        <dbReference type="Google" id="ProtNLM"/>
    </source>
</evidence>
<keyword evidence="1" id="KW-0732">Signal</keyword>
<dbReference type="STRING" id="683260.SAMN05421874_102121"/>
<feature type="signal peptide" evidence="1">
    <location>
        <begin position="1"/>
        <end position="19"/>
    </location>
</feature>
<feature type="chain" id="PRO_5039364012" description="META domain-containing protein" evidence="1">
    <location>
        <begin position="20"/>
        <end position="272"/>
    </location>
</feature>
<dbReference type="PROSITE" id="PS51257">
    <property type="entry name" value="PROKAR_LIPOPROTEIN"/>
    <property type="match status" value="1"/>
</dbReference>